<evidence type="ECO:0000313" key="3">
    <source>
        <dbReference type="Proteomes" id="UP000619041"/>
    </source>
</evidence>
<evidence type="ECO:0008006" key="4">
    <source>
        <dbReference type="Google" id="ProtNLM"/>
    </source>
</evidence>
<dbReference type="EMBL" id="BMKL01000001">
    <property type="protein sequence ID" value="GGD88484.1"/>
    <property type="molecule type" value="Genomic_DNA"/>
</dbReference>
<keyword evidence="1" id="KW-1133">Transmembrane helix</keyword>
<protein>
    <recommendedName>
        <fullName evidence="4">GDT1 family protein</fullName>
    </recommendedName>
</protein>
<gene>
    <name evidence="2" type="ORF">GCM10011515_05200</name>
</gene>
<organism evidence="2 3">
    <name type="scientific">Tsuneonella deserti</name>
    <dbReference type="NCBI Taxonomy" id="2035528"/>
    <lineage>
        <taxon>Bacteria</taxon>
        <taxon>Pseudomonadati</taxon>
        <taxon>Pseudomonadota</taxon>
        <taxon>Alphaproteobacteria</taxon>
        <taxon>Sphingomonadales</taxon>
        <taxon>Erythrobacteraceae</taxon>
        <taxon>Tsuneonella</taxon>
    </lineage>
</organism>
<sequence length="185" mass="18549">MSAFLFALVAVIAVSLGGRDQMLVARLAERLGRGGPLLAVGVLSSIASAFAMAAAGLTLTLILPGPAADMLVALALLIAAVELAWPRAATLPEEPTQSLAAIFIVLAARQVGDAARFLVLALAAGGPAWLAGAGGATGGIVALCLGIAMGDEIRDWPLRLIRRVMAAVLAIVALVIGLASRGIIG</sequence>
<feature type="transmembrane region" description="Helical" evidence="1">
    <location>
        <begin position="128"/>
        <end position="148"/>
    </location>
</feature>
<evidence type="ECO:0000256" key="1">
    <source>
        <dbReference type="SAM" id="Phobius"/>
    </source>
</evidence>
<feature type="transmembrane region" description="Helical" evidence="1">
    <location>
        <begin position="160"/>
        <end position="184"/>
    </location>
</feature>
<accession>A0ABQ1S3R1</accession>
<evidence type="ECO:0000313" key="2">
    <source>
        <dbReference type="EMBL" id="GGD88484.1"/>
    </source>
</evidence>
<keyword evidence="3" id="KW-1185">Reference proteome</keyword>
<keyword evidence="1" id="KW-0472">Membrane</keyword>
<dbReference type="Proteomes" id="UP000619041">
    <property type="component" value="Unassembled WGS sequence"/>
</dbReference>
<proteinExistence type="predicted"/>
<feature type="transmembrane region" description="Helical" evidence="1">
    <location>
        <begin position="41"/>
        <end position="63"/>
    </location>
</feature>
<name>A0ABQ1S3R1_9SPHN</name>
<comment type="caution">
    <text evidence="2">The sequence shown here is derived from an EMBL/GenBank/DDBJ whole genome shotgun (WGS) entry which is preliminary data.</text>
</comment>
<dbReference type="RefSeq" id="WP_188643705.1">
    <property type="nucleotide sequence ID" value="NZ_BMKL01000001.1"/>
</dbReference>
<keyword evidence="1" id="KW-0812">Transmembrane</keyword>
<reference evidence="3" key="1">
    <citation type="journal article" date="2019" name="Int. J. Syst. Evol. Microbiol.">
        <title>The Global Catalogue of Microorganisms (GCM) 10K type strain sequencing project: providing services to taxonomists for standard genome sequencing and annotation.</title>
        <authorList>
            <consortium name="The Broad Institute Genomics Platform"/>
            <consortium name="The Broad Institute Genome Sequencing Center for Infectious Disease"/>
            <person name="Wu L."/>
            <person name="Ma J."/>
        </authorList>
    </citation>
    <scope>NUCLEOTIDE SEQUENCE [LARGE SCALE GENOMIC DNA]</scope>
    <source>
        <strain evidence="3">CGMCC 1.15959</strain>
    </source>
</reference>